<feature type="region of interest" description="Disordered" evidence="1">
    <location>
        <begin position="1"/>
        <end position="174"/>
    </location>
</feature>
<dbReference type="Proteomes" id="UP000292702">
    <property type="component" value="Unassembled WGS sequence"/>
</dbReference>
<feature type="compositionally biased region" description="Low complexity" evidence="1">
    <location>
        <begin position="109"/>
        <end position="124"/>
    </location>
</feature>
<keyword evidence="3" id="KW-1185">Reference proteome</keyword>
<evidence type="ECO:0000313" key="2">
    <source>
        <dbReference type="EMBL" id="TCD66949.1"/>
    </source>
</evidence>
<dbReference type="AlphaFoldDB" id="A0A4R0RNT6"/>
<dbReference type="EMBL" id="RWJN01000116">
    <property type="protein sequence ID" value="TCD66949.1"/>
    <property type="molecule type" value="Genomic_DNA"/>
</dbReference>
<name>A0A4R0RNT6_9APHY</name>
<reference evidence="2 3" key="1">
    <citation type="submission" date="2018-11" db="EMBL/GenBank/DDBJ databases">
        <title>Genome assembly of Steccherinum ochraceum LE-BIN_3174, the white-rot fungus of the Steccherinaceae family (The Residual Polyporoid clade, Polyporales, Basidiomycota).</title>
        <authorList>
            <person name="Fedorova T.V."/>
            <person name="Glazunova O.A."/>
            <person name="Landesman E.O."/>
            <person name="Moiseenko K.V."/>
            <person name="Psurtseva N.V."/>
            <person name="Savinova O.S."/>
            <person name="Shakhova N.V."/>
            <person name="Tyazhelova T.V."/>
            <person name="Vasina D.V."/>
        </authorList>
    </citation>
    <scope>NUCLEOTIDE SEQUENCE [LARGE SCALE GENOMIC DNA]</scope>
    <source>
        <strain evidence="2 3">LE-BIN_3174</strain>
    </source>
</reference>
<evidence type="ECO:0000256" key="1">
    <source>
        <dbReference type="SAM" id="MobiDB-lite"/>
    </source>
</evidence>
<accession>A0A4R0RNT6</accession>
<comment type="caution">
    <text evidence="2">The sequence shown here is derived from an EMBL/GenBank/DDBJ whole genome shotgun (WGS) entry which is preliminary data.</text>
</comment>
<dbReference type="OrthoDB" id="3299057at2759"/>
<evidence type="ECO:0000313" key="3">
    <source>
        <dbReference type="Proteomes" id="UP000292702"/>
    </source>
</evidence>
<protein>
    <submittedName>
        <fullName evidence="2">Uncharacterized protein</fullName>
    </submittedName>
</protein>
<gene>
    <name evidence="2" type="ORF">EIP91_000727</name>
</gene>
<proteinExistence type="predicted"/>
<feature type="compositionally biased region" description="Polar residues" evidence="1">
    <location>
        <begin position="66"/>
        <end position="87"/>
    </location>
</feature>
<sequence>MSYPSYTAAYPPASGYPQSGYPPQSQYGASPPGPHGYPDSGYGGYPQQHGGPGFPQPPSEPGFHVPSQSHGGYNAQYTPSYGPSYGSQAPPPHNPQYPGATGYGAPPAQSHSRSHSPVPSPQSQYGYGAAPPHSSYGQPHHDQHRSSPVPPPSQHGYGSPAPRPAGPTPPARFYYNQKDGFDCSGSIKDASGKTVFKLKDEADKHSFFTAYTKSRPLAISRADGTKIAEFHWKDSPEKAQLTCWSVWGAPGSKGTKLKVAKEVLDQDLKFRLPSGQAFEWDGPDATGVWNLLDHQQLEGEGFDVRGKTLARYSPHTETTDATLEVLGEGMAIPDLLEAMVMTSFQLEWMTDNKGNTTEEVLSALADALDSN</sequence>
<feature type="compositionally biased region" description="Pro residues" evidence="1">
    <location>
        <begin position="161"/>
        <end position="170"/>
    </location>
</feature>
<organism evidence="2 3">
    <name type="scientific">Steccherinum ochraceum</name>
    <dbReference type="NCBI Taxonomy" id="92696"/>
    <lineage>
        <taxon>Eukaryota</taxon>
        <taxon>Fungi</taxon>
        <taxon>Dikarya</taxon>
        <taxon>Basidiomycota</taxon>
        <taxon>Agaricomycotina</taxon>
        <taxon>Agaricomycetes</taxon>
        <taxon>Polyporales</taxon>
        <taxon>Steccherinaceae</taxon>
        <taxon>Steccherinum</taxon>
    </lineage>
</organism>